<evidence type="ECO:0000256" key="13">
    <source>
        <dbReference type="ARBA" id="ARBA00042699"/>
    </source>
</evidence>
<keyword evidence="11" id="KW-0012">Acyltransferase</keyword>
<dbReference type="Gene3D" id="3.40.630.10">
    <property type="entry name" value="Zn peptidases"/>
    <property type="match status" value="1"/>
</dbReference>
<dbReference type="InterPro" id="IPR040234">
    <property type="entry name" value="QC/QCL"/>
</dbReference>
<organism evidence="16">
    <name type="scientific">Phallusia mammillata</name>
    <dbReference type="NCBI Taxonomy" id="59560"/>
    <lineage>
        <taxon>Eukaryota</taxon>
        <taxon>Metazoa</taxon>
        <taxon>Chordata</taxon>
        <taxon>Tunicata</taxon>
        <taxon>Ascidiacea</taxon>
        <taxon>Phlebobranchia</taxon>
        <taxon>Ascidiidae</taxon>
        <taxon>Phallusia</taxon>
    </lineage>
</organism>
<evidence type="ECO:0000256" key="11">
    <source>
        <dbReference type="ARBA" id="ARBA00023315"/>
    </source>
</evidence>
<dbReference type="GO" id="GO:0008270">
    <property type="term" value="F:zinc ion binding"/>
    <property type="evidence" value="ECO:0007669"/>
    <property type="project" value="TreeGrafter"/>
</dbReference>
<dbReference type="GO" id="GO:0016603">
    <property type="term" value="F:glutaminyl-peptide cyclotransferase activity"/>
    <property type="evidence" value="ECO:0007669"/>
    <property type="project" value="UniProtKB-EC"/>
</dbReference>
<dbReference type="SUPFAM" id="SSF53187">
    <property type="entry name" value="Zn-dependent exopeptidases"/>
    <property type="match status" value="1"/>
</dbReference>
<comment type="subcellular location">
    <subcellularLocation>
        <location evidence="2">Secreted</location>
    </subcellularLocation>
</comment>
<evidence type="ECO:0000256" key="3">
    <source>
        <dbReference type="ARBA" id="ARBA00006014"/>
    </source>
</evidence>
<accession>A0A6F9DQS6</accession>
<dbReference type="EMBL" id="LR789481">
    <property type="protein sequence ID" value="CAB3265343.1"/>
    <property type="molecule type" value="mRNA"/>
</dbReference>
<gene>
    <name evidence="16" type="primary">Qpct</name>
</gene>
<evidence type="ECO:0000256" key="10">
    <source>
        <dbReference type="ARBA" id="ARBA00023157"/>
    </source>
</evidence>
<keyword evidence="14" id="KW-1133">Transmembrane helix</keyword>
<evidence type="ECO:0000313" key="16">
    <source>
        <dbReference type="EMBL" id="CAB3265343.1"/>
    </source>
</evidence>
<dbReference type="AlphaFoldDB" id="A0A6F9DQS6"/>
<keyword evidence="10" id="KW-1015">Disulfide bond</keyword>
<dbReference type="FunFam" id="3.40.630.10:FF:000029">
    <property type="entry name" value="Glutaminyl-peptide cyclotransferase"/>
    <property type="match status" value="1"/>
</dbReference>
<evidence type="ECO:0000256" key="12">
    <source>
        <dbReference type="ARBA" id="ARBA00033159"/>
    </source>
</evidence>
<keyword evidence="6" id="KW-0964">Secreted</keyword>
<evidence type="ECO:0000256" key="4">
    <source>
        <dbReference type="ARBA" id="ARBA00012012"/>
    </source>
</evidence>
<evidence type="ECO:0000256" key="5">
    <source>
        <dbReference type="ARBA" id="ARBA00016861"/>
    </source>
</evidence>
<dbReference type="PANTHER" id="PTHR12283">
    <property type="entry name" value="GLUTAMINYL-PEPTIDE CYCLOTRANSFERASE"/>
    <property type="match status" value="1"/>
</dbReference>
<keyword evidence="9" id="KW-0862">Zinc</keyword>
<evidence type="ECO:0000256" key="9">
    <source>
        <dbReference type="ARBA" id="ARBA00022833"/>
    </source>
</evidence>
<dbReference type="CDD" id="cd03880">
    <property type="entry name" value="M28_QC_like"/>
    <property type="match status" value="1"/>
</dbReference>
<evidence type="ECO:0000256" key="1">
    <source>
        <dbReference type="ARBA" id="ARBA00000001"/>
    </source>
</evidence>
<comment type="catalytic activity">
    <reaction evidence="1">
        <text>N-terminal L-glutaminyl-[peptide] = N-terminal 5-oxo-L-prolyl-[peptide] + NH4(+)</text>
        <dbReference type="Rhea" id="RHEA:23652"/>
        <dbReference type="Rhea" id="RHEA-COMP:11736"/>
        <dbReference type="Rhea" id="RHEA-COMP:11846"/>
        <dbReference type="ChEBI" id="CHEBI:28938"/>
        <dbReference type="ChEBI" id="CHEBI:64722"/>
        <dbReference type="ChEBI" id="CHEBI:87215"/>
        <dbReference type="EC" id="2.3.2.5"/>
    </reaction>
</comment>
<sequence length="402" mass="46402">MTDAQMNLGFWDIMSRYRKHRNRIPEYQRLDSEPVKAQRRIPRILFIAVGVVVSLAIAFVLLSQATETKNTDVVIKSTQIPWYERKTSWPPKYFSSSVLKQICREVDYERLNQTMQPMLIPRTPGSRNHSMVAHHILVELQKLGFTLQVDRFFDNPPNPYPKTQFTNLIATWDQYATRKLVLACHYDSKVEPEGFIGATDSAAPCAMIIEIATALRPFLPTPSSNNEQINDGLTLELIFFDGEEAYKEWTATDSLYGSRHLANLWHTTKVDGVRTKLHQIDLMILLDLIGTPTTTFRNFLATETPWYKRASEIEHRLKSLKLLKSWQTRFPTQEIDKRHVVEDDHIPFQRKGVPILHLISVPFPTEWHTLRDNGSILDQNTIDDITKVIAATVAQYLHLHVT</sequence>
<evidence type="ECO:0000256" key="7">
    <source>
        <dbReference type="ARBA" id="ARBA00022679"/>
    </source>
</evidence>
<reference evidence="16" key="1">
    <citation type="submission" date="2020-04" db="EMBL/GenBank/DDBJ databases">
        <authorList>
            <person name="Neveu A P."/>
        </authorList>
    </citation>
    <scope>NUCLEOTIDE SEQUENCE</scope>
    <source>
        <tissue evidence="16">Whole embryo</tissue>
    </source>
</reference>
<evidence type="ECO:0000256" key="8">
    <source>
        <dbReference type="ARBA" id="ARBA00022723"/>
    </source>
</evidence>
<comment type="similarity">
    <text evidence="3">Belongs to the glutaminyl-peptide cyclotransferase family.</text>
</comment>
<dbReference type="PANTHER" id="PTHR12283:SF6">
    <property type="entry name" value="GLUTAMINYL-PEPTIDE CYCLOTRANSFERASE-RELATED"/>
    <property type="match status" value="1"/>
</dbReference>
<evidence type="ECO:0000259" key="15">
    <source>
        <dbReference type="Pfam" id="PF04389"/>
    </source>
</evidence>
<keyword evidence="14" id="KW-0472">Membrane</keyword>
<keyword evidence="7 16" id="KW-0808">Transferase</keyword>
<dbReference type="EC" id="2.3.2.5" evidence="4"/>
<feature type="domain" description="Peptidase M28" evidence="15">
    <location>
        <begin position="167"/>
        <end position="392"/>
    </location>
</feature>
<keyword evidence="8" id="KW-0479">Metal-binding</keyword>
<dbReference type="Pfam" id="PF04389">
    <property type="entry name" value="Peptidase_M28"/>
    <property type="match status" value="1"/>
</dbReference>
<dbReference type="InterPro" id="IPR037457">
    <property type="entry name" value="M28_QC"/>
</dbReference>
<evidence type="ECO:0000256" key="6">
    <source>
        <dbReference type="ARBA" id="ARBA00022525"/>
    </source>
</evidence>
<evidence type="ECO:0000256" key="2">
    <source>
        <dbReference type="ARBA" id="ARBA00004613"/>
    </source>
</evidence>
<protein>
    <recommendedName>
        <fullName evidence="5">Glutaminyl-peptide cyclotransferase</fullName>
        <ecNumber evidence="4">2.3.2.5</ecNumber>
    </recommendedName>
    <alternativeName>
        <fullName evidence="12">Glutaminyl cyclase</fullName>
    </alternativeName>
    <alternativeName>
        <fullName evidence="13">Glutaminyl-tRNA cyclotransferase</fullName>
    </alternativeName>
</protein>
<name>A0A6F9DQS6_9ASCI</name>
<dbReference type="GO" id="GO:0005576">
    <property type="term" value="C:extracellular region"/>
    <property type="evidence" value="ECO:0007669"/>
    <property type="project" value="UniProtKB-SubCell"/>
</dbReference>
<keyword evidence="14" id="KW-0812">Transmembrane</keyword>
<evidence type="ECO:0000256" key="14">
    <source>
        <dbReference type="SAM" id="Phobius"/>
    </source>
</evidence>
<feature type="transmembrane region" description="Helical" evidence="14">
    <location>
        <begin position="44"/>
        <end position="62"/>
    </location>
</feature>
<dbReference type="InterPro" id="IPR007484">
    <property type="entry name" value="Peptidase_M28"/>
</dbReference>
<proteinExistence type="evidence at transcript level"/>